<dbReference type="AlphaFoldDB" id="A0ABD2N0V8"/>
<keyword evidence="2" id="KW-1185">Reference proteome</keyword>
<proteinExistence type="predicted"/>
<evidence type="ECO:0000313" key="2">
    <source>
        <dbReference type="Proteomes" id="UP001516400"/>
    </source>
</evidence>
<comment type="caution">
    <text evidence="1">The sequence shown here is derived from an EMBL/GenBank/DDBJ whole genome shotgun (WGS) entry which is preliminary data.</text>
</comment>
<accession>A0ABD2N0V8</accession>
<gene>
    <name evidence="1" type="ORF">HHI36_022554</name>
</gene>
<reference evidence="1 2" key="1">
    <citation type="journal article" date="2021" name="BMC Biol.">
        <title>Horizontally acquired antibacterial genes associated with adaptive radiation of ladybird beetles.</title>
        <authorList>
            <person name="Li H.S."/>
            <person name="Tang X.F."/>
            <person name="Huang Y.H."/>
            <person name="Xu Z.Y."/>
            <person name="Chen M.L."/>
            <person name="Du X.Y."/>
            <person name="Qiu B.Y."/>
            <person name="Chen P.T."/>
            <person name="Zhang W."/>
            <person name="Slipinski A."/>
            <person name="Escalona H.E."/>
            <person name="Waterhouse R.M."/>
            <person name="Zwick A."/>
            <person name="Pang H."/>
        </authorList>
    </citation>
    <scope>NUCLEOTIDE SEQUENCE [LARGE SCALE GENOMIC DNA]</scope>
    <source>
        <strain evidence="1">SYSU2018</strain>
    </source>
</reference>
<sequence length="331" mass="37238">MVLPSLKIDGITITEETNSHNRILKAITVQQKYRNSYDSVRTNLFCKLILAVGGIANNENTVSPPPRQTLRKRLCILDQPTRNIETAFCSIITNIFYKFVFAVDGIAITKETNKINSKKNTLGNKCLTKNIETAFYWVLNNLFCKLILAVDVDGIAITEETNSHNKRNSKKNALGNNCSTKNFETAFFWVLANLFCKLILKIDGIANNENTFMVLLSPMRQIHTTRKTLRKMPSAIIVQQTNSKQHSIGFSPINSAIDGIAITEETISHNKINSKENAFGNNCSTKIIETAFYCVFTNLFCKLMLAVEGIANNENTVILPQDQLRDKDFTQ</sequence>
<evidence type="ECO:0000313" key="1">
    <source>
        <dbReference type="EMBL" id="KAL3272092.1"/>
    </source>
</evidence>
<dbReference type="EMBL" id="JABFTP020000042">
    <property type="protein sequence ID" value="KAL3272092.1"/>
    <property type="molecule type" value="Genomic_DNA"/>
</dbReference>
<dbReference type="Proteomes" id="UP001516400">
    <property type="component" value="Unassembled WGS sequence"/>
</dbReference>
<organism evidence="1 2">
    <name type="scientific">Cryptolaemus montrouzieri</name>
    <dbReference type="NCBI Taxonomy" id="559131"/>
    <lineage>
        <taxon>Eukaryota</taxon>
        <taxon>Metazoa</taxon>
        <taxon>Ecdysozoa</taxon>
        <taxon>Arthropoda</taxon>
        <taxon>Hexapoda</taxon>
        <taxon>Insecta</taxon>
        <taxon>Pterygota</taxon>
        <taxon>Neoptera</taxon>
        <taxon>Endopterygota</taxon>
        <taxon>Coleoptera</taxon>
        <taxon>Polyphaga</taxon>
        <taxon>Cucujiformia</taxon>
        <taxon>Coccinelloidea</taxon>
        <taxon>Coccinellidae</taxon>
        <taxon>Scymninae</taxon>
        <taxon>Scymnini</taxon>
        <taxon>Cryptolaemus</taxon>
    </lineage>
</organism>
<protein>
    <submittedName>
        <fullName evidence="1">Uncharacterized protein</fullName>
    </submittedName>
</protein>
<name>A0ABD2N0V8_9CUCU</name>